<dbReference type="Gene3D" id="1.10.340.70">
    <property type="match status" value="1"/>
</dbReference>
<dbReference type="AlphaFoldDB" id="A0A0L6UBH2"/>
<dbReference type="EMBL" id="LAVV01013957">
    <property type="protein sequence ID" value="KNZ45170.1"/>
    <property type="molecule type" value="Genomic_DNA"/>
</dbReference>
<proteinExistence type="predicted"/>
<accession>A0A0L6UBH2</accession>
<reference evidence="2 3" key="1">
    <citation type="submission" date="2015-08" db="EMBL/GenBank/DDBJ databases">
        <title>Next Generation Sequencing and Analysis of the Genome of Puccinia sorghi L Schw, the Causal Agent of Maize Common Rust.</title>
        <authorList>
            <person name="Rochi L."/>
            <person name="Burguener G."/>
            <person name="Darino M."/>
            <person name="Turjanski A."/>
            <person name="Kreff E."/>
            <person name="Dieguez M.J."/>
            <person name="Sacco F."/>
        </authorList>
    </citation>
    <scope>NUCLEOTIDE SEQUENCE [LARGE SCALE GENOMIC DNA]</scope>
    <source>
        <strain evidence="2 3">RO10H11247</strain>
    </source>
</reference>
<dbReference type="InterPro" id="IPR041588">
    <property type="entry name" value="Integrase_H2C2"/>
</dbReference>
<dbReference type="VEuPathDB" id="FungiDB:VP01_8417g1"/>
<dbReference type="Pfam" id="PF17921">
    <property type="entry name" value="Integrase_H2C2"/>
    <property type="match status" value="1"/>
</dbReference>
<name>A0A0L6UBH2_9BASI</name>
<evidence type="ECO:0000259" key="1">
    <source>
        <dbReference type="Pfam" id="PF17921"/>
    </source>
</evidence>
<evidence type="ECO:0000313" key="3">
    <source>
        <dbReference type="Proteomes" id="UP000037035"/>
    </source>
</evidence>
<feature type="domain" description="Integrase zinc-binding" evidence="1">
    <location>
        <begin position="7"/>
        <end position="43"/>
    </location>
</feature>
<gene>
    <name evidence="2" type="ORF">VP01_8417g1</name>
</gene>
<protein>
    <recommendedName>
        <fullName evidence="1">Integrase zinc-binding domain-containing protein</fullName>
    </recommendedName>
</protein>
<sequence length="43" mass="5003">MTPNLWGRAKTLSLVQRSFTWLSIKQLVNRYMDGCDSCQQTKP</sequence>
<dbReference type="Proteomes" id="UP000037035">
    <property type="component" value="Unassembled WGS sequence"/>
</dbReference>
<organism evidence="2 3">
    <name type="scientific">Puccinia sorghi</name>
    <dbReference type="NCBI Taxonomy" id="27349"/>
    <lineage>
        <taxon>Eukaryota</taxon>
        <taxon>Fungi</taxon>
        <taxon>Dikarya</taxon>
        <taxon>Basidiomycota</taxon>
        <taxon>Pucciniomycotina</taxon>
        <taxon>Pucciniomycetes</taxon>
        <taxon>Pucciniales</taxon>
        <taxon>Pucciniaceae</taxon>
        <taxon>Puccinia</taxon>
    </lineage>
</organism>
<keyword evidence="3" id="KW-1185">Reference proteome</keyword>
<evidence type="ECO:0000313" key="2">
    <source>
        <dbReference type="EMBL" id="KNZ45170.1"/>
    </source>
</evidence>
<feature type="non-terminal residue" evidence="2">
    <location>
        <position position="43"/>
    </location>
</feature>
<comment type="caution">
    <text evidence="2">The sequence shown here is derived from an EMBL/GenBank/DDBJ whole genome shotgun (WGS) entry which is preliminary data.</text>
</comment>